<proteinExistence type="predicted"/>
<dbReference type="GO" id="GO:0051920">
    <property type="term" value="F:peroxiredoxin activity"/>
    <property type="evidence" value="ECO:0007669"/>
    <property type="project" value="InterPro"/>
</dbReference>
<dbReference type="InterPro" id="IPR029032">
    <property type="entry name" value="AhpD-like"/>
</dbReference>
<name>A0A7W8AFB4_9ACTN</name>
<sequence length="331" mass="34556">MGFLHISPVEPKAATGLAAEVYRQQAADVGLARMPALMALSSVPALLAATWSLLRESLMAGPLSRTEREVVALGVSTANRCPYCVGAHTLFLHATGDHALAETLLAGGRPADPRQAALYAWATGETRDGPDAPELLGTALAFHFINRMVTALHTPDVLPGGLQKTRLVRRAAGRTLARPARRLLPPGESLRFLHTPHADAPQPRDAPRAAAPAWAHGSPVGTAYAALTEVAGQGGALLTHPERVAEAVARWDGGHPPMGGSWLADALSGLPAAEAAPTRLALLAALAPYRITEGDVAAWPHTDESLVRLLAFGAVTAVRHAERTFSPAAAS</sequence>
<dbReference type="Gene3D" id="1.20.1290.10">
    <property type="entry name" value="AhpD-like"/>
    <property type="match status" value="1"/>
</dbReference>
<feature type="compositionally biased region" description="Low complexity" evidence="1">
    <location>
        <begin position="198"/>
        <end position="213"/>
    </location>
</feature>
<dbReference type="RefSeq" id="WP_184974901.1">
    <property type="nucleotide sequence ID" value="NZ_JACHIN010000024.1"/>
</dbReference>
<reference evidence="3 4" key="1">
    <citation type="submission" date="2020-08" db="EMBL/GenBank/DDBJ databases">
        <title>Genomic Encyclopedia of Type Strains, Phase IV (KMG-IV): sequencing the most valuable type-strain genomes for metagenomic binning, comparative biology and taxonomic classification.</title>
        <authorList>
            <person name="Goeker M."/>
        </authorList>
    </citation>
    <scope>NUCLEOTIDE SEQUENCE [LARGE SCALE GENOMIC DNA]</scope>
    <source>
        <strain evidence="3 4">DSM 45385</strain>
    </source>
</reference>
<evidence type="ECO:0000256" key="1">
    <source>
        <dbReference type="SAM" id="MobiDB-lite"/>
    </source>
</evidence>
<dbReference type="InterPro" id="IPR004675">
    <property type="entry name" value="AhpD_core"/>
</dbReference>
<keyword evidence="3" id="KW-0575">Peroxidase</keyword>
<accession>A0A7W8AFB4</accession>
<feature type="domain" description="Carboxymuconolactone decarboxylase-like" evidence="2">
    <location>
        <begin position="47"/>
        <end position="91"/>
    </location>
</feature>
<dbReference type="Pfam" id="PF02627">
    <property type="entry name" value="CMD"/>
    <property type="match status" value="1"/>
</dbReference>
<evidence type="ECO:0000313" key="4">
    <source>
        <dbReference type="Proteomes" id="UP000568380"/>
    </source>
</evidence>
<evidence type="ECO:0000259" key="2">
    <source>
        <dbReference type="Pfam" id="PF02627"/>
    </source>
</evidence>
<gene>
    <name evidence="3" type="ORF">HNR40_010143</name>
</gene>
<dbReference type="Proteomes" id="UP000568380">
    <property type="component" value="Unassembled WGS sequence"/>
</dbReference>
<protein>
    <submittedName>
        <fullName evidence="3">AhpD family alkylhydroperoxidase</fullName>
    </submittedName>
</protein>
<dbReference type="AlphaFoldDB" id="A0A7W8AFB4"/>
<dbReference type="InterPro" id="IPR003779">
    <property type="entry name" value="CMD-like"/>
</dbReference>
<dbReference type="PANTHER" id="PTHR35446:SF2">
    <property type="entry name" value="CARBOXYMUCONOLACTONE DECARBOXYLASE-LIKE DOMAIN-CONTAINING PROTEIN"/>
    <property type="match status" value="1"/>
</dbReference>
<dbReference type="PANTHER" id="PTHR35446">
    <property type="entry name" value="SI:CH211-175M2.5"/>
    <property type="match status" value="1"/>
</dbReference>
<comment type="caution">
    <text evidence="3">The sequence shown here is derived from an EMBL/GenBank/DDBJ whole genome shotgun (WGS) entry which is preliminary data.</text>
</comment>
<evidence type="ECO:0000313" key="3">
    <source>
        <dbReference type="EMBL" id="MBB5084634.1"/>
    </source>
</evidence>
<keyword evidence="4" id="KW-1185">Reference proteome</keyword>
<keyword evidence="3" id="KW-0560">Oxidoreductase</keyword>
<dbReference type="SUPFAM" id="SSF69118">
    <property type="entry name" value="AhpD-like"/>
    <property type="match status" value="1"/>
</dbReference>
<organism evidence="3 4">
    <name type="scientific">Nonomuraea endophytica</name>
    <dbReference type="NCBI Taxonomy" id="714136"/>
    <lineage>
        <taxon>Bacteria</taxon>
        <taxon>Bacillati</taxon>
        <taxon>Actinomycetota</taxon>
        <taxon>Actinomycetes</taxon>
        <taxon>Streptosporangiales</taxon>
        <taxon>Streptosporangiaceae</taxon>
        <taxon>Nonomuraea</taxon>
    </lineage>
</organism>
<dbReference type="NCBIfam" id="TIGR00778">
    <property type="entry name" value="ahpD_dom"/>
    <property type="match status" value="1"/>
</dbReference>
<feature type="region of interest" description="Disordered" evidence="1">
    <location>
        <begin position="191"/>
        <end position="213"/>
    </location>
</feature>
<dbReference type="EMBL" id="JACHIN010000024">
    <property type="protein sequence ID" value="MBB5084634.1"/>
    <property type="molecule type" value="Genomic_DNA"/>
</dbReference>